<dbReference type="PANTHER" id="PTHR11575">
    <property type="entry name" value="5'-NUCLEOTIDASE-RELATED"/>
    <property type="match status" value="1"/>
</dbReference>
<dbReference type="GO" id="GO:0008253">
    <property type="term" value="F:5'-nucleotidase activity"/>
    <property type="evidence" value="ECO:0007669"/>
    <property type="project" value="TreeGrafter"/>
</dbReference>
<evidence type="ECO:0000313" key="9">
    <source>
        <dbReference type="Proteomes" id="UP000295793"/>
    </source>
</evidence>
<dbReference type="RefSeq" id="WP_132702076.1">
    <property type="nucleotide sequence ID" value="NZ_SLZR01000010.1"/>
</dbReference>
<proteinExistence type="inferred from homology"/>
<sequence length="530" mass="57484">MNIWKATSVSLLAASIALSGCALNGTQYEEDKEYKLTILHTNDHHGRFWQSSRGEYGMSARMTLVNQIREEVAAEGGEVLLLSGGDINTGVPESDLQNAEPDFKGMALMGYDAMAVGNHEFDNARDVLMQQAEWAGFPFLSANIFYKDSSKTLFPAYEMFEVMDNRIAIVGFTTEDTVKIGNPEYTADLDFKTPVEVAQTLIPKLQKKSDLVIAVTHMGHYADGAYGGNAPGDVTLARSVDGIDVIVGGHSQVPLFEPDVQNGTLILQAHEWGKYVGRLDLTIKNGDIVEYDYRLIPVNLKDRVEDAEGNRSYVLREAEIAQDLEMLAMLSPYQKKGSEAINVVVGSSDGDFIGERSVVRSNPTNLGALIAKAQMVKANADLAIMNSGGIRADLEGGEITYKDVLTVQPFANILSYVDLSGEELMEYLKVAASKEAGSGAFAQFYGVDITIAGTELKEATIAGKAIDPAGTYRLAINSFMASGGDGYPKVSDHPNYVSSGFVDADLLVDFIQQNSPLSISDFEPVNVTRM</sequence>
<organism evidence="8 9">
    <name type="scientific">Reinekea marinisedimentorum</name>
    <dbReference type="NCBI Taxonomy" id="230495"/>
    <lineage>
        <taxon>Bacteria</taxon>
        <taxon>Pseudomonadati</taxon>
        <taxon>Pseudomonadota</taxon>
        <taxon>Gammaproteobacteria</taxon>
        <taxon>Oceanospirillales</taxon>
        <taxon>Saccharospirillaceae</taxon>
        <taxon>Reinekea</taxon>
    </lineage>
</organism>
<feature type="signal peptide" evidence="5">
    <location>
        <begin position="1"/>
        <end position="24"/>
    </location>
</feature>
<dbReference type="PROSITE" id="PS51257">
    <property type="entry name" value="PROKAR_LIPOPROTEIN"/>
    <property type="match status" value="1"/>
</dbReference>
<protein>
    <submittedName>
        <fullName evidence="8">5'-nucleotidase/UDP-sugar diphosphatase</fullName>
    </submittedName>
</protein>
<dbReference type="PROSITE" id="PS00786">
    <property type="entry name" value="5_NUCLEOTIDASE_2"/>
    <property type="match status" value="1"/>
</dbReference>
<evidence type="ECO:0000256" key="2">
    <source>
        <dbReference type="ARBA" id="ARBA00022723"/>
    </source>
</evidence>
<evidence type="ECO:0000259" key="6">
    <source>
        <dbReference type="Pfam" id="PF00149"/>
    </source>
</evidence>
<keyword evidence="5" id="KW-0378">Hydrolase</keyword>
<name>A0A4V2UJI0_9GAMM</name>
<reference evidence="8 9" key="1">
    <citation type="submission" date="2019-03" db="EMBL/GenBank/DDBJ databases">
        <title>Genomic Encyclopedia of Archaeal and Bacterial Type Strains, Phase II (KMG-II): from individual species to whole genera.</title>
        <authorList>
            <person name="Goeker M."/>
        </authorList>
    </citation>
    <scope>NUCLEOTIDE SEQUENCE [LARGE SCALE GENOMIC DNA]</scope>
    <source>
        <strain evidence="8 9">DSM 15388</strain>
    </source>
</reference>
<dbReference type="InterPro" id="IPR006179">
    <property type="entry name" value="5_nucleotidase/apyrase"/>
</dbReference>
<dbReference type="PROSITE" id="PS00785">
    <property type="entry name" value="5_NUCLEOTIDASE_1"/>
    <property type="match status" value="1"/>
</dbReference>
<feature type="chain" id="PRO_5021038314" evidence="5">
    <location>
        <begin position="25"/>
        <end position="530"/>
    </location>
</feature>
<dbReference type="PANTHER" id="PTHR11575:SF46">
    <property type="entry name" value="PROTEIN USHA"/>
    <property type="match status" value="1"/>
</dbReference>
<comment type="caution">
    <text evidence="8">The sequence shown here is derived from an EMBL/GenBank/DDBJ whole genome shotgun (WGS) entry which is preliminary data.</text>
</comment>
<dbReference type="AlphaFoldDB" id="A0A4V2UJI0"/>
<dbReference type="PRINTS" id="PR01607">
    <property type="entry name" value="APYRASEFAMLY"/>
</dbReference>
<keyword evidence="9" id="KW-1185">Reference proteome</keyword>
<evidence type="ECO:0000256" key="3">
    <source>
        <dbReference type="ARBA" id="ARBA00022729"/>
    </source>
</evidence>
<dbReference type="GO" id="GO:0000166">
    <property type="term" value="F:nucleotide binding"/>
    <property type="evidence" value="ECO:0007669"/>
    <property type="project" value="UniProtKB-KW"/>
</dbReference>
<dbReference type="GO" id="GO:0009166">
    <property type="term" value="P:nucleotide catabolic process"/>
    <property type="evidence" value="ECO:0007669"/>
    <property type="project" value="InterPro"/>
</dbReference>
<evidence type="ECO:0000256" key="5">
    <source>
        <dbReference type="RuleBase" id="RU362119"/>
    </source>
</evidence>
<evidence type="ECO:0000256" key="4">
    <source>
        <dbReference type="ARBA" id="ARBA00022741"/>
    </source>
</evidence>
<keyword evidence="3 5" id="KW-0732">Signal</keyword>
<dbReference type="NCBIfam" id="NF007109">
    <property type="entry name" value="PRK09558.1"/>
    <property type="match status" value="1"/>
</dbReference>
<dbReference type="OrthoDB" id="9803927at2"/>
<keyword evidence="4 5" id="KW-0547">Nucleotide-binding</keyword>
<feature type="domain" description="Calcineurin-like phosphoesterase" evidence="6">
    <location>
        <begin position="36"/>
        <end position="253"/>
    </location>
</feature>
<dbReference type="Proteomes" id="UP000295793">
    <property type="component" value="Unassembled WGS sequence"/>
</dbReference>
<dbReference type="Pfam" id="PF02872">
    <property type="entry name" value="5_nucleotid_C"/>
    <property type="match status" value="1"/>
</dbReference>
<dbReference type="SUPFAM" id="SSF55816">
    <property type="entry name" value="5'-nucleotidase (syn. UDP-sugar hydrolase), C-terminal domain"/>
    <property type="match status" value="1"/>
</dbReference>
<evidence type="ECO:0000256" key="1">
    <source>
        <dbReference type="ARBA" id="ARBA00006654"/>
    </source>
</evidence>
<dbReference type="EMBL" id="SLZR01000010">
    <property type="protein sequence ID" value="TCS40182.1"/>
    <property type="molecule type" value="Genomic_DNA"/>
</dbReference>
<dbReference type="Pfam" id="PF00149">
    <property type="entry name" value="Metallophos"/>
    <property type="match status" value="1"/>
</dbReference>
<feature type="domain" description="5'-Nucleotidase C-terminal" evidence="7">
    <location>
        <begin position="344"/>
        <end position="490"/>
    </location>
</feature>
<dbReference type="InterPro" id="IPR008334">
    <property type="entry name" value="5'-Nucleotdase_C"/>
</dbReference>
<dbReference type="SUPFAM" id="SSF56300">
    <property type="entry name" value="Metallo-dependent phosphatases"/>
    <property type="match status" value="1"/>
</dbReference>
<accession>A0A4V2UJI0</accession>
<evidence type="ECO:0000313" key="8">
    <source>
        <dbReference type="EMBL" id="TCS40182.1"/>
    </source>
</evidence>
<evidence type="ECO:0000259" key="7">
    <source>
        <dbReference type="Pfam" id="PF02872"/>
    </source>
</evidence>
<comment type="similarity">
    <text evidence="1 5">Belongs to the 5'-nucleotidase family.</text>
</comment>
<keyword evidence="2" id="KW-0479">Metal-binding</keyword>
<dbReference type="InterPro" id="IPR006146">
    <property type="entry name" value="5'-Nucleotdase_CS"/>
</dbReference>
<dbReference type="GO" id="GO:0046872">
    <property type="term" value="F:metal ion binding"/>
    <property type="evidence" value="ECO:0007669"/>
    <property type="project" value="UniProtKB-KW"/>
</dbReference>
<dbReference type="GO" id="GO:0030288">
    <property type="term" value="C:outer membrane-bounded periplasmic space"/>
    <property type="evidence" value="ECO:0007669"/>
    <property type="project" value="TreeGrafter"/>
</dbReference>
<gene>
    <name evidence="8" type="ORF">BCF53_110104</name>
</gene>
<dbReference type="InterPro" id="IPR029052">
    <property type="entry name" value="Metallo-depent_PP-like"/>
</dbReference>
<dbReference type="InterPro" id="IPR036907">
    <property type="entry name" value="5'-Nucleotdase_C_sf"/>
</dbReference>
<dbReference type="InterPro" id="IPR004843">
    <property type="entry name" value="Calcineurin-like_PHP"/>
</dbReference>
<dbReference type="Gene3D" id="3.60.21.10">
    <property type="match status" value="1"/>
</dbReference>
<dbReference type="GO" id="GO:0008768">
    <property type="term" value="F:UDP-sugar diphosphatase activity"/>
    <property type="evidence" value="ECO:0007669"/>
    <property type="project" value="TreeGrafter"/>
</dbReference>
<dbReference type="Gene3D" id="3.90.780.10">
    <property type="entry name" value="5'-Nucleotidase, C-terminal domain"/>
    <property type="match status" value="1"/>
</dbReference>